<dbReference type="PANTHER" id="PTHR18884">
    <property type="entry name" value="SEPTIN"/>
    <property type="match status" value="1"/>
</dbReference>
<keyword evidence="1" id="KW-0342">GTP-binding</keyword>
<keyword evidence="5" id="KW-1185">Reference proteome</keyword>
<dbReference type="AlphaFoldDB" id="A0A8H7Q4C7"/>
<dbReference type="Pfam" id="PF00735">
    <property type="entry name" value="Septin"/>
    <property type="match status" value="2"/>
</dbReference>
<feature type="region of interest" description="Disordered" evidence="2">
    <location>
        <begin position="226"/>
        <end position="268"/>
    </location>
</feature>
<dbReference type="Proteomes" id="UP000654370">
    <property type="component" value="Unassembled WGS sequence"/>
</dbReference>
<dbReference type="InterPro" id="IPR027417">
    <property type="entry name" value="P-loop_NTPase"/>
</dbReference>
<evidence type="ECO:0000313" key="5">
    <source>
        <dbReference type="Proteomes" id="UP000654370"/>
    </source>
</evidence>
<gene>
    <name evidence="4" type="ORF">INT43_002330</name>
</gene>
<dbReference type="GO" id="GO:0005525">
    <property type="term" value="F:GTP binding"/>
    <property type="evidence" value="ECO:0007669"/>
    <property type="project" value="UniProtKB-KW"/>
</dbReference>
<dbReference type="InterPro" id="IPR030379">
    <property type="entry name" value="G_SEPTIN_dom"/>
</dbReference>
<protein>
    <recommendedName>
        <fullName evidence="3">Septin-type G domain-containing protein</fullName>
    </recommendedName>
</protein>
<proteinExistence type="inferred from homology"/>
<feature type="domain" description="Septin-type G" evidence="3">
    <location>
        <begin position="37"/>
        <end position="230"/>
    </location>
</feature>
<evidence type="ECO:0000256" key="1">
    <source>
        <dbReference type="RuleBase" id="RU004560"/>
    </source>
</evidence>
<organism evidence="4 5">
    <name type="scientific">Mortierella isabellina</name>
    <name type="common">Filamentous fungus</name>
    <name type="synonym">Umbelopsis isabellina</name>
    <dbReference type="NCBI Taxonomy" id="91625"/>
    <lineage>
        <taxon>Eukaryota</taxon>
        <taxon>Fungi</taxon>
        <taxon>Fungi incertae sedis</taxon>
        <taxon>Mucoromycota</taxon>
        <taxon>Mucoromycotina</taxon>
        <taxon>Umbelopsidomycetes</taxon>
        <taxon>Umbelopsidales</taxon>
        <taxon>Umbelopsidaceae</taxon>
        <taxon>Umbelopsis</taxon>
    </lineage>
</organism>
<feature type="domain" description="Septin-type G" evidence="3">
    <location>
        <begin position="333"/>
        <end position="398"/>
    </location>
</feature>
<name>A0A8H7Q4C7_MORIS</name>
<keyword evidence="1" id="KW-0547">Nucleotide-binding</keyword>
<comment type="similarity">
    <text evidence="1">Belongs to the TRAFAC class TrmE-Era-EngA-EngB-Septin-like GTPase superfamily. Septin GTPase family.</text>
</comment>
<accession>A0A8H7Q4C7</accession>
<feature type="compositionally biased region" description="Acidic residues" evidence="2">
    <location>
        <begin position="226"/>
        <end position="252"/>
    </location>
</feature>
<evidence type="ECO:0000313" key="4">
    <source>
        <dbReference type="EMBL" id="KAG2185892.1"/>
    </source>
</evidence>
<dbReference type="Gene3D" id="3.40.50.300">
    <property type="entry name" value="P-loop containing nucleotide triphosphate hydrolases"/>
    <property type="match status" value="1"/>
</dbReference>
<reference evidence="4" key="1">
    <citation type="submission" date="2020-12" db="EMBL/GenBank/DDBJ databases">
        <title>Metabolic potential, ecology and presence of endohyphal bacteria is reflected in genomic diversity of Mucoromycotina.</title>
        <authorList>
            <person name="Muszewska A."/>
            <person name="Okrasinska A."/>
            <person name="Steczkiewicz K."/>
            <person name="Drgas O."/>
            <person name="Orlowska M."/>
            <person name="Perlinska-Lenart U."/>
            <person name="Aleksandrzak-Piekarczyk T."/>
            <person name="Szatraj K."/>
            <person name="Zielenkiewicz U."/>
            <person name="Pilsyk S."/>
            <person name="Malc E."/>
            <person name="Mieczkowski P."/>
            <person name="Kruszewska J.S."/>
            <person name="Biernat P."/>
            <person name="Pawlowska J."/>
        </authorList>
    </citation>
    <scope>NUCLEOTIDE SEQUENCE</scope>
    <source>
        <strain evidence="4">WA0000067209</strain>
    </source>
</reference>
<evidence type="ECO:0000259" key="3">
    <source>
        <dbReference type="Pfam" id="PF00735"/>
    </source>
</evidence>
<comment type="caution">
    <text evidence="4">The sequence shown here is derived from an EMBL/GenBank/DDBJ whole genome shotgun (WGS) entry which is preliminary data.</text>
</comment>
<dbReference type="SUPFAM" id="SSF52540">
    <property type="entry name" value="P-loop containing nucleoside triphosphate hydrolases"/>
    <property type="match status" value="1"/>
</dbReference>
<dbReference type="EMBL" id="JAEPQZ010000001">
    <property type="protein sequence ID" value="KAG2185892.1"/>
    <property type="molecule type" value="Genomic_DNA"/>
</dbReference>
<sequence length="417" mass="47361">MLQIKALPERRNFIFCVLVSSNLPFIMAPKSRKKNSTPLNIMVTGFSGVGKTAFVRTLCETLTNLETDPIPELSGPLSKTEKPYTVSLEFDYEGDRIALTVIDTPGFQVNTPIEKGLQEITEYIENQFDLAIAEESKVKRNPKAVDTRIHVCLHFLDVSRRELGANDLEILRRLSDRVNVIPVIGKGDTLTTAQRTALQPTIMRSIFDKYKIPIFGYPDLEEEEDYEVLDTVQEEDEEEEEESKEPNGDVEEEKPATTAAVEQPSSLYDEICNDTDLDTLDEETRGLVEYLQKSPYVLISYEENPETGRPIVIASKAQNNHVDEEEIAMSPQPSHVDTNSLIGRQYPWATLDCLNPQFSDFSVLKTLLLSSHRKLLVTETIERFYEGYRTEKLLLKKANKTMSVVMGKKILEELHHL</sequence>
<dbReference type="OrthoDB" id="416553at2759"/>
<evidence type="ECO:0000256" key="2">
    <source>
        <dbReference type="SAM" id="MobiDB-lite"/>
    </source>
</evidence>